<comment type="caution">
    <text evidence="2">The sequence shown here is derived from an EMBL/GenBank/DDBJ whole genome shotgun (WGS) entry which is preliminary data.</text>
</comment>
<accession>A0ABQ0AVK4</accession>
<gene>
    <name evidence="2" type="ORF">F130042H8_11200</name>
</gene>
<dbReference type="Proteomes" id="UP001600894">
    <property type="component" value="Unassembled WGS sequence"/>
</dbReference>
<reference evidence="2 3" key="1">
    <citation type="submission" date="2024-04" db="EMBL/GenBank/DDBJ databases">
        <title>Defined microbial consortia suppress multidrug-resistant proinflammatory Enterobacteriaceae via ecological control.</title>
        <authorList>
            <person name="Furuichi M."/>
            <person name="Kawaguchi T."/>
            <person name="Pust M."/>
            <person name="Yasuma K."/>
            <person name="Plichta D."/>
            <person name="Hasegawa N."/>
            <person name="Ohya T."/>
            <person name="Bhattarai S."/>
            <person name="Sasajima S."/>
            <person name="Aoto Y."/>
            <person name="Tuganbaev T."/>
            <person name="Yaginuma M."/>
            <person name="Ueda M."/>
            <person name="Okahashi N."/>
            <person name="Amafuji K."/>
            <person name="Kiridooshi Y."/>
            <person name="Sugita K."/>
            <person name="Strazar M."/>
            <person name="Skelly A."/>
            <person name="Suda W."/>
            <person name="Hattori M."/>
            <person name="Nakamoto N."/>
            <person name="Caballero S."/>
            <person name="Norman J."/>
            <person name="Olle B."/>
            <person name="Tanoue T."/>
            <person name="Arita M."/>
            <person name="Bucci V."/>
            <person name="Atarashi K."/>
            <person name="Xavier R."/>
            <person name="Honda K."/>
        </authorList>
    </citation>
    <scope>NUCLEOTIDE SEQUENCE [LARGE SCALE GENOMIC DNA]</scope>
    <source>
        <strain evidence="3">f13</strain>
    </source>
</reference>
<sequence>MARGIRKTHTEKLQSELSDIRAAIAQYESSLDTLRSREKEIISEIELERFKEVSELLKQKGMTLCDLKEMLAAEPV</sequence>
<protein>
    <submittedName>
        <fullName evidence="2">Uncharacterized protein</fullName>
    </submittedName>
</protein>
<keyword evidence="3" id="KW-1185">Reference proteome</keyword>
<dbReference type="EMBL" id="BAABXL010000001">
    <property type="protein sequence ID" value="GAA6268060.1"/>
    <property type="molecule type" value="Genomic_DNA"/>
</dbReference>
<proteinExistence type="predicted"/>
<evidence type="ECO:0000313" key="3">
    <source>
        <dbReference type="Proteomes" id="UP001600894"/>
    </source>
</evidence>
<name>A0ABQ0AVK4_9FIRM</name>
<dbReference type="RefSeq" id="WP_176255546.1">
    <property type="nucleotide sequence ID" value="NZ_BAABXL010000001.1"/>
</dbReference>
<keyword evidence="1" id="KW-0175">Coiled coil</keyword>
<feature type="coiled-coil region" evidence="1">
    <location>
        <begin position="10"/>
        <end position="37"/>
    </location>
</feature>
<evidence type="ECO:0000313" key="2">
    <source>
        <dbReference type="EMBL" id="GAA6268060.1"/>
    </source>
</evidence>
<organism evidence="2 3">
    <name type="scientific">Enterocloster alcoholdehydrogenati</name>
    <dbReference type="NCBI Taxonomy" id="2547410"/>
    <lineage>
        <taxon>Bacteria</taxon>
        <taxon>Bacillati</taxon>
        <taxon>Bacillota</taxon>
        <taxon>Clostridia</taxon>
        <taxon>Lachnospirales</taxon>
        <taxon>Lachnospiraceae</taxon>
        <taxon>Enterocloster</taxon>
    </lineage>
</organism>
<evidence type="ECO:0000256" key="1">
    <source>
        <dbReference type="SAM" id="Coils"/>
    </source>
</evidence>